<protein>
    <recommendedName>
        <fullName evidence="2">Thioredoxin-like fold domain-containing protein</fullName>
    </recommendedName>
</protein>
<accession>A0A7G2C6I2</accession>
<sequence length="277" mass="31060">MPTEAGTPPQRPLPCSVPAQKDGTATENEMESKTWTGGEWSKRSTDSNRGGEYRLDHSSQIGRERGTLTRLVEGLVEATFKPKDADSRTFGGEGTSHRNEMKADLKYMDPRIVPFLHEELSSDMLRTVRQIMTPSGQATSRDLVKGRLVGILFFTESERSRAFMLALRDFHRQHAADFVVVCVSLAGKEMLDITRALGFYHCLRRDGGQWVERDSGLVVSTVQPLPRLIICDGTTGKKITDGGVTAVLAAPDTCFEEWRKGREGWEWWQVVYTFFIG</sequence>
<dbReference type="Proteomes" id="UP000515908">
    <property type="component" value="Chromosome 04"/>
</dbReference>
<organism evidence="3 4">
    <name type="scientific">Angomonas deanei</name>
    <dbReference type="NCBI Taxonomy" id="59799"/>
    <lineage>
        <taxon>Eukaryota</taxon>
        <taxon>Discoba</taxon>
        <taxon>Euglenozoa</taxon>
        <taxon>Kinetoplastea</taxon>
        <taxon>Metakinetoplastina</taxon>
        <taxon>Trypanosomatida</taxon>
        <taxon>Trypanosomatidae</taxon>
        <taxon>Strigomonadinae</taxon>
        <taxon>Angomonas</taxon>
    </lineage>
</organism>
<evidence type="ECO:0000256" key="1">
    <source>
        <dbReference type="SAM" id="MobiDB-lite"/>
    </source>
</evidence>
<evidence type="ECO:0000313" key="4">
    <source>
        <dbReference type="Proteomes" id="UP000515908"/>
    </source>
</evidence>
<name>A0A7G2C6I2_9TRYP</name>
<dbReference type="EMBL" id="LR877148">
    <property type="protein sequence ID" value="CAD2215169.1"/>
    <property type="molecule type" value="Genomic_DNA"/>
</dbReference>
<dbReference type="OrthoDB" id="409136at2759"/>
<dbReference type="Pfam" id="PF13905">
    <property type="entry name" value="Thioredoxin_8"/>
    <property type="match status" value="1"/>
</dbReference>
<gene>
    <name evidence="3" type="ORF">ADEAN_000262400</name>
</gene>
<feature type="region of interest" description="Disordered" evidence="1">
    <location>
        <begin position="1"/>
        <end position="61"/>
    </location>
</feature>
<keyword evidence="4" id="KW-1185">Reference proteome</keyword>
<feature type="compositionally biased region" description="Basic and acidic residues" evidence="1">
    <location>
        <begin position="40"/>
        <end position="61"/>
    </location>
</feature>
<evidence type="ECO:0000313" key="3">
    <source>
        <dbReference type="EMBL" id="CAD2215169.1"/>
    </source>
</evidence>
<evidence type="ECO:0000259" key="2">
    <source>
        <dbReference type="Pfam" id="PF13905"/>
    </source>
</evidence>
<feature type="domain" description="Thioredoxin-like fold" evidence="2">
    <location>
        <begin position="146"/>
        <end position="232"/>
    </location>
</feature>
<dbReference type="VEuPathDB" id="TriTrypDB:ADEAN_000262400"/>
<proteinExistence type="predicted"/>
<dbReference type="AlphaFoldDB" id="A0A7G2C6I2"/>
<dbReference type="InterPro" id="IPR012336">
    <property type="entry name" value="Thioredoxin-like_fold"/>
</dbReference>
<reference evidence="3 4" key="1">
    <citation type="submission" date="2020-08" db="EMBL/GenBank/DDBJ databases">
        <authorList>
            <person name="Newling K."/>
            <person name="Davey J."/>
            <person name="Forrester S."/>
        </authorList>
    </citation>
    <scope>NUCLEOTIDE SEQUENCE [LARGE SCALE GENOMIC DNA]</scope>
    <source>
        <strain evidence="4">Crithidia deanei Carvalho (ATCC PRA-265)</strain>
    </source>
</reference>